<dbReference type="EMBL" id="JAVMIP010000004">
    <property type="protein sequence ID" value="MDS3860534.1"/>
    <property type="molecule type" value="Genomic_DNA"/>
</dbReference>
<keyword evidence="6" id="KW-0630">Potassium</keyword>
<proteinExistence type="predicted"/>
<keyword evidence="4 12" id="KW-0812">Transmembrane</keyword>
<evidence type="ECO:0000256" key="12">
    <source>
        <dbReference type="SAM" id="Phobius"/>
    </source>
</evidence>
<feature type="transmembrane region" description="Helical" evidence="12">
    <location>
        <begin position="131"/>
        <end position="153"/>
    </location>
</feature>
<evidence type="ECO:0000256" key="7">
    <source>
        <dbReference type="ARBA" id="ARBA00022989"/>
    </source>
</evidence>
<dbReference type="InterPro" id="IPR003148">
    <property type="entry name" value="RCK_N"/>
</dbReference>
<gene>
    <name evidence="14" type="ORF">RIF25_06890</name>
</gene>
<dbReference type="Proteomes" id="UP001268256">
    <property type="component" value="Unassembled WGS sequence"/>
</dbReference>
<dbReference type="Gene3D" id="3.40.50.720">
    <property type="entry name" value="NAD(P)-binding Rossmann-like Domain"/>
    <property type="match status" value="1"/>
</dbReference>
<evidence type="ECO:0000256" key="4">
    <source>
        <dbReference type="ARBA" id="ARBA00022692"/>
    </source>
</evidence>
<dbReference type="Pfam" id="PF00520">
    <property type="entry name" value="Ion_trans"/>
    <property type="match status" value="1"/>
</dbReference>
<evidence type="ECO:0000313" key="14">
    <source>
        <dbReference type="EMBL" id="MDS3860534.1"/>
    </source>
</evidence>
<protein>
    <recommendedName>
        <fullName evidence="11">BK channel</fullName>
    </recommendedName>
</protein>
<dbReference type="RefSeq" id="WP_322877804.1">
    <property type="nucleotide sequence ID" value="NZ_JAVMIP010000004.1"/>
</dbReference>
<dbReference type="GO" id="GO:0016020">
    <property type="term" value="C:membrane"/>
    <property type="evidence" value="ECO:0007669"/>
    <property type="project" value="UniProtKB-SubCell"/>
</dbReference>
<feature type="transmembrane region" description="Helical" evidence="12">
    <location>
        <begin position="83"/>
        <end position="102"/>
    </location>
</feature>
<dbReference type="PANTHER" id="PTHR10027">
    <property type="entry name" value="CALCIUM-ACTIVATED POTASSIUM CHANNEL ALPHA CHAIN"/>
    <property type="match status" value="1"/>
</dbReference>
<dbReference type="InterPro" id="IPR005821">
    <property type="entry name" value="Ion_trans_dom"/>
</dbReference>
<sequence>MVSKSLLARLDRLIHAPRTELALVALILITAILVVYQVVISRQGQPMAPFVILELVIRLTFIAELVTRYLIARKKQRFFRHYWLDLIAILPIPPGLGLWQLLPLLRLPRAATLINRNLNQFSPWAAATYRLQITALLLTALIIVAGGLAIFMLEGQKNQDFASIEDSLWWSFFSLISAEPIGGDARTRAGRFVTVIVILGGLTLFAVFTGIVSAVIVRRFQSGVGLKSMDLDELREHIIICGWNRSLPLVLQELQSDPDMYLCPIVIVAELSELPELELRHINQNHIFFYSGDYTRIDVLEKVEIHHASRAILLADFSLPRSDQDRDARTVLAALTIEKLKPGIYTCAQLLDRNNNVQLQIAGVEDIVVADEMTGHLISSAVRNLGGMNVISELLTVQVGNQIYRLNVPKDLMQATFWQAHEYLKFRYDALLIAVETLNGIKGKQTLINPPPEHLLQASDYLIVIARQAPRLPV</sequence>
<evidence type="ECO:0000256" key="11">
    <source>
        <dbReference type="ARBA" id="ARBA00029579"/>
    </source>
</evidence>
<organism evidence="14 15">
    <name type="scientific">Pseudocalidococcus azoricus BACA0444</name>
    <dbReference type="NCBI Taxonomy" id="2918990"/>
    <lineage>
        <taxon>Bacteria</taxon>
        <taxon>Bacillati</taxon>
        <taxon>Cyanobacteriota</taxon>
        <taxon>Cyanophyceae</taxon>
        <taxon>Acaryochloridales</taxon>
        <taxon>Thermosynechococcaceae</taxon>
        <taxon>Pseudocalidococcus</taxon>
        <taxon>Pseudocalidococcus azoricus</taxon>
    </lineage>
</organism>
<evidence type="ECO:0000256" key="3">
    <source>
        <dbReference type="ARBA" id="ARBA00022538"/>
    </source>
</evidence>
<keyword evidence="8" id="KW-0406">Ion transport</keyword>
<dbReference type="GO" id="GO:0005267">
    <property type="term" value="F:potassium channel activity"/>
    <property type="evidence" value="ECO:0007669"/>
    <property type="project" value="UniProtKB-KW"/>
</dbReference>
<keyword evidence="10" id="KW-0407">Ion channel</keyword>
<reference evidence="15" key="1">
    <citation type="submission" date="2023-07" db="EMBL/GenBank/DDBJ databases">
        <authorList>
            <person name="Luz R."/>
            <person name="Cordeiro R."/>
            <person name="Fonseca A."/>
            <person name="Goncalves V."/>
        </authorList>
    </citation>
    <scope>NUCLEOTIDE SEQUENCE [LARGE SCALE GENOMIC DNA]</scope>
    <source>
        <strain evidence="15">BACA0444</strain>
    </source>
</reference>
<keyword evidence="15" id="KW-1185">Reference proteome</keyword>
<accession>A0AAE4JY19</accession>
<evidence type="ECO:0000256" key="1">
    <source>
        <dbReference type="ARBA" id="ARBA00004141"/>
    </source>
</evidence>
<dbReference type="PANTHER" id="PTHR10027:SF10">
    <property type="entry name" value="SLOWPOKE 2, ISOFORM D"/>
    <property type="match status" value="1"/>
</dbReference>
<feature type="transmembrane region" description="Helical" evidence="12">
    <location>
        <begin position="21"/>
        <end position="39"/>
    </location>
</feature>
<dbReference type="SUPFAM" id="SSF81324">
    <property type="entry name" value="Voltage-gated potassium channels"/>
    <property type="match status" value="1"/>
</dbReference>
<evidence type="ECO:0000256" key="8">
    <source>
        <dbReference type="ARBA" id="ARBA00023065"/>
    </source>
</evidence>
<feature type="domain" description="RCK N-terminal" evidence="13">
    <location>
        <begin position="235"/>
        <end position="369"/>
    </location>
</feature>
<keyword evidence="9 12" id="KW-0472">Membrane</keyword>
<keyword evidence="2" id="KW-0813">Transport</keyword>
<comment type="caution">
    <text evidence="14">The sequence shown here is derived from an EMBL/GenBank/DDBJ whole genome shotgun (WGS) entry which is preliminary data.</text>
</comment>
<dbReference type="SUPFAM" id="SSF51735">
    <property type="entry name" value="NAD(P)-binding Rossmann-fold domains"/>
    <property type="match status" value="1"/>
</dbReference>
<dbReference type="Gene3D" id="1.20.120.350">
    <property type="entry name" value="Voltage-gated potassium channels. Chain C"/>
    <property type="match status" value="1"/>
</dbReference>
<keyword evidence="7 12" id="KW-1133">Transmembrane helix</keyword>
<feature type="transmembrane region" description="Helical" evidence="12">
    <location>
        <begin position="51"/>
        <end position="71"/>
    </location>
</feature>
<evidence type="ECO:0000256" key="2">
    <source>
        <dbReference type="ARBA" id="ARBA00022448"/>
    </source>
</evidence>
<dbReference type="InterPro" id="IPR047871">
    <property type="entry name" value="K_chnl_Slo-like"/>
</dbReference>
<comment type="subcellular location">
    <subcellularLocation>
        <location evidence="1">Membrane</location>
        <topology evidence="1">Multi-pass membrane protein</topology>
    </subcellularLocation>
</comment>
<dbReference type="PROSITE" id="PS51201">
    <property type="entry name" value="RCK_N"/>
    <property type="match status" value="1"/>
</dbReference>
<feature type="transmembrane region" description="Helical" evidence="12">
    <location>
        <begin position="192"/>
        <end position="217"/>
    </location>
</feature>
<evidence type="ECO:0000256" key="10">
    <source>
        <dbReference type="ARBA" id="ARBA00023303"/>
    </source>
</evidence>
<dbReference type="Gene3D" id="1.10.287.70">
    <property type="match status" value="1"/>
</dbReference>
<dbReference type="InterPro" id="IPR036291">
    <property type="entry name" value="NAD(P)-bd_dom_sf"/>
</dbReference>
<keyword evidence="5" id="KW-0631">Potassium channel</keyword>
<evidence type="ECO:0000256" key="6">
    <source>
        <dbReference type="ARBA" id="ARBA00022958"/>
    </source>
</evidence>
<evidence type="ECO:0000256" key="5">
    <source>
        <dbReference type="ARBA" id="ARBA00022826"/>
    </source>
</evidence>
<evidence type="ECO:0000313" key="15">
    <source>
        <dbReference type="Proteomes" id="UP001268256"/>
    </source>
</evidence>
<dbReference type="AlphaFoldDB" id="A0AAE4JY19"/>
<dbReference type="Pfam" id="PF22614">
    <property type="entry name" value="Slo-like_RCK"/>
    <property type="match status" value="1"/>
</dbReference>
<evidence type="ECO:0000256" key="9">
    <source>
        <dbReference type="ARBA" id="ARBA00023136"/>
    </source>
</evidence>
<keyword evidence="3" id="KW-0633">Potassium transport</keyword>
<evidence type="ECO:0000259" key="13">
    <source>
        <dbReference type="PROSITE" id="PS51201"/>
    </source>
</evidence>
<name>A0AAE4JY19_9CYAN</name>
<dbReference type="InterPro" id="IPR027359">
    <property type="entry name" value="Volt_channel_dom_sf"/>
</dbReference>